<dbReference type="RefSeq" id="WP_085836242.1">
    <property type="nucleotide sequence ID" value="NZ_FWFS01000005.1"/>
</dbReference>
<dbReference type="AlphaFoldDB" id="A0A1Y5SJ22"/>
<keyword evidence="1" id="KW-0472">Membrane</keyword>
<evidence type="ECO:0008006" key="4">
    <source>
        <dbReference type="Google" id="ProtNLM"/>
    </source>
</evidence>
<keyword evidence="3" id="KW-1185">Reference proteome</keyword>
<proteinExistence type="predicted"/>
<evidence type="ECO:0000313" key="3">
    <source>
        <dbReference type="Proteomes" id="UP000193862"/>
    </source>
</evidence>
<evidence type="ECO:0000256" key="1">
    <source>
        <dbReference type="SAM" id="Phobius"/>
    </source>
</evidence>
<sequence>MRDDDKVIDLKAARRKKRKTLGGAAADRHAEALRARFARSRGATGRPAPQSRAQANSATLLRLVLILAVIGAAVYFLG</sequence>
<name>A0A1Y5SJ22_9RHOB</name>
<accession>A0A1Y5SJ22</accession>
<dbReference type="EMBL" id="FWFS01000005">
    <property type="protein sequence ID" value="SLN40279.1"/>
    <property type="molecule type" value="Genomic_DNA"/>
</dbReference>
<keyword evidence="1" id="KW-0812">Transmembrane</keyword>
<gene>
    <name evidence="2" type="ORF">AQS8620_01520</name>
</gene>
<evidence type="ECO:0000313" key="2">
    <source>
        <dbReference type="EMBL" id="SLN40279.1"/>
    </source>
</evidence>
<keyword evidence="1" id="KW-1133">Transmembrane helix</keyword>
<organism evidence="2 3">
    <name type="scientific">Aquimixticola soesokkakensis</name>
    <dbReference type="NCBI Taxonomy" id="1519096"/>
    <lineage>
        <taxon>Bacteria</taxon>
        <taxon>Pseudomonadati</taxon>
        <taxon>Pseudomonadota</taxon>
        <taxon>Alphaproteobacteria</taxon>
        <taxon>Rhodobacterales</taxon>
        <taxon>Paracoccaceae</taxon>
        <taxon>Aquimixticola</taxon>
    </lineage>
</organism>
<feature type="transmembrane region" description="Helical" evidence="1">
    <location>
        <begin position="60"/>
        <end position="77"/>
    </location>
</feature>
<protein>
    <recommendedName>
        <fullName evidence="4">Cell division protein FtsQ</fullName>
    </recommendedName>
</protein>
<dbReference type="Proteomes" id="UP000193862">
    <property type="component" value="Unassembled WGS sequence"/>
</dbReference>
<reference evidence="2 3" key="1">
    <citation type="submission" date="2017-03" db="EMBL/GenBank/DDBJ databases">
        <authorList>
            <person name="Afonso C.L."/>
            <person name="Miller P.J."/>
            <person name="Scott M.A."/>
            <person name="Spackman E."/>
            <person name="Goraichik I."/>
            <person name="Dimitrov K.M."/>
            <person name="Suarez D.L."/>
            <person name="Swayne D.E."/>
        </authorList>
    </citation>
    <scope>NUCLEOTIDE SEQUENCE [LARGE SCALE GENOMIC DNA]</scope>
    <source>
        <strain evidence="2 3">CECT 8620</strain>
    </source>
</reference>